<comment type="caution">
    <text evidence="2">The sequence shown here is derived from an EMBL/GenBank/DDBJ whole genome shotgun (WGS) entry which is preliminary data.</text>
</comment>
<dbReference type="RefSeq" id="WP_386375434.1">
    <property type="nucleotide sequence ID" value="NZ_JBHUMP010000016.1"/>
</dbReference>
<feature type="domain" description="N-acetyltransferase" evidence="1">
    <location>
        <begin position="106"/>
        <end position="239"/>
    </location>
</feature>
<protein>
    <submittedName>
        <fullName evidence="2">GNAT family N-acetyltransferase</fullName>
    </submittedName>
</protein>
<gene>
    <name evidence="2" type="ORF">ACFSUD_15595</name>
</gene>
<evidence type="ECO:0000313" key="2">
    <source>
        <dbReference type="EMBL" id="MFD2741007.1"/>
    </source>
</evidence>
<dbReference type="InterPro" id="IPR000182">
    <property type="entry name" value="GNAT_dom"/>
</dbReference>
<dbReference type="PROSITE" id="PS51186">
    <property type="entry name" value="GNAT"/>
    <property type="match status" value="1"/>
</dbReference>
<accession>A0ABW5U6E5</accession>
<evidence type="ECO:0000313" key="3">
    <source>
        <dbReference type="Proteomes" id="UP001597474"/>
    </source>
</evidence>
<dbReference type="SUPFAM" id="SSF55729">
    <property type="entry name" value="Acyl-CoA N-acyltransferases (Nat)"/>
    <property type="match status" value="1"/>
</dbReference>
<dbReference type="InterPro" id="IPR016181">
    <property type="entry name" value="Acyl_CoA_acyltransferase"/>
</dbReference>
<dbReference type="EMBL" id="JBHUMP010000016">
    <property type="protein sequence ID" value="MFD2741007.1"/>
    <property type="molecule type" value="Genomic_DNA"/>
</dbReference>
<dbReference type="Proteomes" id="UP001597474">
    <property type="component" value="Unassembled WGS sequence"/>
</dbReference>
<reference evidence="3" key="1">
    <citation type="journal article" date="2019" name="Int. J. Syst. Evol. Microbiol.">
        <title>The Global Catalogue of Microorganisms (GCM) 10K type strain sequencing project: providing services to taxonomists for standard genome sequencing and annotation.</title>
        <authorList>
            <consortium name="The Broad Institute Genomics Platform"/>
            <consortium name="The Broad Institute Genome Sequencing Center for Infectious Disease"/>
            <person name="Wu L."/>
            <person name="Ma J."/>
        </authorList>
    </citation>
    <scope>NUCLEOTIDE SEQUENCE [LARGE SCALE GENOMIC DNA]</scope>
    <source>
        <strain evidence="3">TISTR 2562</strain>
    </source>
</reference>
<dbReference type="Gene3D" id="3.40.630.30">
    <property type="match status" value="1"/>
</dbReference>
<sequence>MSRALDGLYTAIDGTWPAARSWVQGPWRLREGHGGGQRVCAATAEGDVSEADIADAEAGMRDLNQQPLFMIRQGEDVLDALLAARGYEIVDPTHIYEAPIENLTDVPIPRVTAFSIWEPLAIMKEIWAKGGIGVERLAVMARAEVKTGILARWNEQPAGVAFAAVQGDICMVHAVEVLPHQRQQGVARWIMRRAAFWGQAQGATRLAALCVAENRAANGLYRALGFELAGGYHYRRIPE</sequence>
<name>A0ABW5U6E5_9RHOB</name>
<evidence type="ECO:0000259" key="1">
    <source>
        <dbReference type="PROSITE" id="PS51186"/>
    </source>
</evidence>
<dbReference type="Pfam" id="PF00583">
    <property type="entry name" value="Acetyltransf_1"/>
    <property type="match status" value="1"/>
</dbReference>
<organism evidence="2 3">
    <name type="scientific">Sulfitobacter aestuarii</name>
    <dbReference type="NCBI Taxonomy" id="2161676"/>
    <lineage>
        <taxon>Bacteria</taxon>
        <taxon>Pseudomonadati</taxon>
        <taxon>Pseudomonadota</taxon>
        <taxon>Alphaproteobacteria</taxon>
        <taxon>Rhodobacterales</taxon>
        <taxon>Roseobacteraceae</taxon>
        <taxon>Sulfitobacter</taxon>
    </lineage>
</organism>
<keyword evidence="3" id="KW-1185">Reference proteome</keyword>
<dbReference type="CDD" id="cd04301">
    <property type="entry name" value="NAT_SF"/>
    <property type="match status" value="1"/>
</dbReference>
<proteinExistence type="predicted"/>